<dbReference type="RefSeq" id="WP_185050435.1">
    <property type="nucleotide sequence ID" value="NZ_BAABIX010000001.1"/>
</dbReference>
<keyword evidence="4 7" id="KW-0812">Transmembrane</keyword>
<dbReference type="GO" id="GO:0055085">
    <property type="term" value="P:transmembrane transport"/>
    <property type="evidence" value="ECO:0007669"/>
    <property type="project" value="InterPro"/>
</dbReference>
<dbReference type="Gene3D" id="1.10.3720.10">
    <property type="entry name" value="MetI-like"/>
    <property type="match status" value="1"/>
</dbReference>
<dbReference type="GO" id="GO:0005886">
    <property type="term" value="C:plasma membrane"/>
    <property type="evidence" value="ECO:0007669"/>
    <property type="project" value="UniProtKB-SubCell"/>
</dbReference>
<dbReference type="AlphaFoldDB" id="A0A840NX99"/>
<evidence type="ECO:0000256" key="2">
    <source>
        <dbReference type="ARBA" id="ARBA00022448"/>
    </source>
</evidence>
<keyword evidence="5 7" id="KW-1133">Transmembrane helix</keyword>
<dbReference type="CDD" id="cd06261">
    <property type="entry name" value="TM_PBP2"/>
    <property type="match status" value="1"/>
</dbReference>
<evidence type="ECO:0000313" key="9">
    <source>
        <dbReference type="EMBL" id="MBB5133474.1"/>
    </source>
</evidence>
<comment type="subcellular location">
    <subcellularLocation>
        <location evidence="1 7">Cell membrane</location>
        <topology evidence="1 7">Multi-pass membrane protein</topology>
    </subcellularLocation>
</comment>
<reference evidence="9 10" key="1">
    <citation type="submission" date="2020-08" db="EMBL/GenBank/DDBJ databases">
        <title>Genomic Encyclopedia of Type Strains, Phase IV (KMG-IV): sequencing the most valuable type-strain genomes for metagenomic binning, comparative biology and taxonomic classification.</title>
        <authorList>
            <person name="Goeker M."/>
        </authorList>
    </citation>
    <scope>NUCLEOTIDE SEQUENCE [LARGE SCALE GENOMIC DNA]</scope>
    <source>
        <strain evidence="9 10">DSM 45615</strain>
    </source>
</reference>
<evidence type="ECO:0000256" key="6">
    <source>
        <dbReference type="ARBA" id="ARBA00023136"/>
    </source>
</evidence>
<feature type="domain" description="ABC transmembrane type-1" evidence="8">
    <location>
        <begin position="65"/>
        <end position="255"/>
    </location>
</feature>
<dbReference type="Pfam" id="PF00528">
    <property type="entry name" value="BPD_transp_1"/>
    <property type="match status" value="1"/>
</dbReference>
<evidence type="ECO:0000256" key="5">
    <source>
        <dbReference type="ARBA" id="ARBA00022989"/>
    </source>
</evidence>
<gene>
    <name evidence="9" type="ORF">HNP84_003200</name>
</gene>
<keyword evidence="3" id="KW-1003">Cell membrane</keyword>
<proteinExistence type="inferred from homology"/>
<name>A0A840NX99_9ACTN</name>
<dbReference type="SUPFAM" id="SSF161098">
    <property type="entry name" value="MetI-like"/>
    <property type="match status" value="1"/>
</dbReference>
<dbReference type="InterPro" id="IPR035906">
    <property type="entry name" value="MetI-like_sf"/>
</dbReference>
<comment type="similarity">
    <text evidence="7">Belongs to the binding-protein-dependent transport system permease family.</text>
</comment>
<keyword evidence="10" id="KW-1185">Reference proteome</keyword>
<feature type="transmembrane region" description="Helical" evidence="7">
    <location>
        <begin position="101"/>
        <end position="121"/>
    </location>
</feature>
<feature type="transmembrane region" description="Helical" evidence="7">
    <location>
        <begin position="236"/>
        <end position="255"/>
    </location>
</feature>
<feature type="transmembrane region" description="Helical" evidence="7">
    <location>
        <begin position="61"/>
        <end position="81"/>
    </location>
</feature>
<evidence type="ECO:0000256" key="4">
    <source>
        <dbReference type="ARBA" id="ARBA00022692"/>
    </source>
</evidence>
<protein>
    <submittedName>
        <fullName evidence="9">Multiple sugar transport system permease protein</fullName>
    </submittedName>
</protein>
<feature type="transmembrane region" description="Helical" evidence="7">
    <location>
        <begin position="184"/>
        <end position="204"/>
    </location>
</feature>
<evidence type="ECO:0000256" key="7">
    <source>
        <dbReference type="RuleBase" id="RU363032"/>
    </source>
</evidence>
<evidence type="ECO:0000256" key="3">
    <source>
        <dbReference type="ARBA" id="ARBA00022475"/>
    </source>
</evidence>
<sequence>MRRLPAYALVLLGALVMLLPFVAAFGNSLKSFAQYIQVPPVWLPDPVRWDNYAEVWRRTPFGLYLANSMVIAVLAVAGNVLTSSMVGHALARSRLPGRQALLTMALGTMMLPTVITIVPNFVLFRSLGWLDTMLPLIVPYWLATPFGIFLMRQTFLGIPRDFEEAAGIDGANPWQVFWRIHLPLAKPALATLAVFTFMASWSAVLEPTIYLTSPENYTLPIGVMSLKGEFVGNDQLVTAAAMMSLLPMLVVFVLAQRYFVRGAVSAGLKG</sequence>
<dbReference type="PANTHER" id="PTHR43744">
    <property type="entry name" value="ABC TRANSPORTER PERMEASE PROTEIN MG189-RELATED-RELATED"/>
    <property type="match status" value="1"/>
</dbReference>
<dbReference type="PANTHER" id="PTHR43744:SF12">
    <property type="entry name" value="ABC TRANSPORTER PERMEASE PROTEIN MG189-RELATED"/>
    <property type="match status" value="1"/>
</dbReference>
<dbReference type="PROSITE" id="PS50928">
    <property type="entry name" value="ABC_TM1"/>
    <property type="match status" value="1"/>
</dbReference>
<keyword evidence="2 7" id="KW-0813">Transport</keyword>
<organism evidence="9 10">
    <name type="scientific">Thermocatellispora tengchongensis</name>
    <dbReference type="NCBI Taxonomy" id="1073253"/>
    <lineage>
        <taxon>Bacteria</taxon>
        <taxon>Bacillati</taxon>
        <taxon>Actinomycetota</taxon>
        <taxon>Actinomycetes</taxon>
        <taxon>Streptosporangiales</taxon>
        <taxon>Streptosporangiaceae</taxon>
        <taxon>Thermocatellispora</taxon>
    </lineage>
</organism>
<keyword evidence="9" id="KW-0762">Sugar transport</keyword>
<accession>A0A840NX99</accession>
<dbReference type="InterPro" id="IPR000515">
    <property type="entry name" value="MetI-like"/>
</dbReference>
<dbReference type="EMBL" id="JACHGN010000006">
    <property type="protein sequence ID" value="MBB5133474.1"/>
    <property type="molecule type" value="Genomic_DNA"/>
</dbReference>
<evidence type="ECO:0000256" key="1">
    <source>
        <dbReference type="ARBA" id="ARBA00004651"/>
    </source>
</evidence>
<comment type="caution">
    <text evidence="9">The sequence shown here is derived from an EMBL/GenBank/DDBJ whole genome shotgun (WGS) entry which is preliminary data.</text>
</comment>
<evidence type="ECO:0000259" key="8">
    <source>
        <dbReference type="PROSITE" id="PS50928"/>
    </source>
</evidence>
<dbReference type="Proteomes" id="UP000578449">
    <property type="component" value="Unassembled WGS sequence"/>
</dbReference>
<feature type="transmembrane region" description="Helical" evidence="7">
    <location>
        <begin position="133"/>
        <end position="151"/>
    </location>
</feature>
<evidence type="ECO:0000313" key="10">
    <source>
        <dbReference type="Proteomes" id="UP000578449"/>
    </source>
</evidence>
<keyword evidence="6 7" id="KW-0472">Membrane</keyword>